<sequence length="442" mass="49056">MPKVKGALLLTMSSILAATVVLTGCSDSEGSAQDGTSPQTGAAGETTLTFWTFNAIHQKFYEDAAKRWNEANPNKKVILKATTYPFDDMHNKLLLSLQSGVGAPDIADIEIGKFSNYLKGNKPPLAELNDIVDPVKANMVQSRLDIYSKNDKVYGLPTHVGAEVMYYNKEIMDQAGVNVDDIKTWDDYFEAGKKVLAATGKPITTVESRDPFSFTPFILQQGSDYFDKDGQVILDNEINIKTLQFMRNMLDEKIAIVAPGGDHHAEEYYGFMNTGGAASLAMPVWYMGRFTQYMPDLKGKMVIRPLPAWTEGGKRSSGMGGTGTVVTAQSKHVALAKEFLAHVKLSEEGNKRIWTDLGFDPPRWDVWTAPEMKSDNQFTAYFGNGIFDVLLQIKDEIDSPRMHEKTPLAVDLLKKNVMFKVLEEKSATPEQALKEAADELRR</sequence>
<keyword evidence="3" id="KW-0472">Membrane</keyword>
<dbReference type="EMBL" id="NHRJ02000010">
    <property type="protein sequence ID" value="PZE20003.1"/>
    <property type="molecule type" value="Genomic_DNA"/>
</dbReference>
<dbReference type="Gene3D" id="3.40.190.10">
    <property type="entry name" value="Periplasmic binding protein-like II"/>
    <property type="match status" value="1"/>
</dbReference>
<name>A0A2W1NM33_PAEXE</name>
<dbReference type="Pfam" id="PF01547">
    <property type="entry name" value="SBP_bac_1"/>
    <property type="match status" value="1"/>
</dbReference>
<evidence type="ECO:0000313" key="8">
    <source>
        <dbReference type="Proteomes" id="UP000214746"/>
    </source>
</evidence>
<keyword evidence="4" id="KW-0564">Palmitate</keyword>
<dbReference type="InterPro" id="IPR006059">
    <property type="entry name" value="SBP"/>
</dbReference>
<evidence type="ECO:0000256" key="5">
    <source>
        <dbReference type="ARBA" id="ARBA00023288"/>
    </source>
</evidence>
<dbReference type="AlphaFoldDB" id="A0A2W1NM33"/>
<keyword evidence="1" id="KW-1003">Cell membrane</keyword>
<gene>
    <name evidence="7" type="ORF">CBW46_015075</name>
</gene>
<keyword evidence="8" id="KW-1185">Reference proteome</keyword>
<evidence type="ECO:0000256" key="4">
    <source>
        <dbReference type="ARBA" id="ARBA00023139"/>
    </source>
</evidence>
<dbReference type="PROSITE" id="PS51257">
    <property type="entry name" value="PROKAR_LIPOPROTEIN"/>
    <property type="match status" value="1"/>
</dbReference>
<dbReference type="CDD" id="cd13585">
    <property type="entry name" value="PBP2_TMBP_like"/>
    <property type="match status" value="1"/>
</dbReference>
<dbReference type="PANTHER" id="PTHR43649">
    <property type="entry name" value="ARABINOSE-BINDING PROTEIN-RELATED"/>
    <property type="match status" value="1"/>
</dbReference>
<dbReference type="RefSeq" id="WP_089200824.1">
    <property type="nucleotide sequence ID" value="NZ_NHRJ02000010.1"/>
</dbReference>
<dbReference type="Proteomes" id="UP000214746">
    <property type="component" value="Unassembled WGS sequence"/>
</dbReference>
<feature type="chain" id="PRO_5015991316" evidence="6">
    <location>
        <begin position="18"/>
        <end position="442"/>
    </location>
</feature>
<reference evidence="7" key="1">
    <citation type="submission" date="2018-06" db="EMBL/GenBank/DDBJ databases">
        <title>Paenibacillus xerothermodurans sp. nov. an extremely dry heat resistant spore forming bacterium isolated from the soil of Cape Canaveral, Florida.</title>
        <authorList>
            <person name="Seuylemezian A."/>
            <person name="Kaur N."/>
            <person name="Patil P."/>
            <person name="Patil P."/>
            <person name="Mayilraj S."/>
            <person name="Vaishampayan P."/>
        </authorList>
    </citation>
    <scope>NUCLEOTIDE SEQUENCE [LARGE SCALE GENOMIC DNA]</scope>
    <source>
        <strain evidence="7">ATCC 27380</strain>
    </source>
</reference>
<evidence type="ECO:0000256" key="3">
    <source>
        <dbReference type="ARBA" id="ARBA00023136"/>
    </source>
</evidence>
<protein>
    <submittedName>
        <fullName evidence="7">Sugar ABC transporter substrate-binding protein</fullName>
    </submittedName>
</protein>
<accession>A0A2W1NM33</accession>
<dbReference type="PANTHER" id="PTHR43649:SF33">
    <property type="entry name" value="POLYGALACTURONAN_RHAMNOGALACTURONAN-BINDING PROTEIN YTCQ"/>
    <property type="match status" value="1"/>
</dbReference>
<dbReference type="InterPro" id="IPR050490">
    <property type="entry name" value="Bact_solute-bd_prot1"/>
</dbReference>
<feature type="signal peptide" evidence="6">
    <location>
        <begin position="1"/>
        <end position="17"/>
    </location>
</feature>
<evidence type="ECO:0000256" key="2">
    <source>
        <dbReference type="ARBA" id="ARBA00022729"/>
    </source>
</evidence>
<evidence type="ECO:0000256" key="1">
    <source>
        <dbReference type="ARBA" id="ARBA00022475"/>
    </source>
</evidence>
<keyword evidence="2 6" id="KW-0732">Signal</keyword>
<evidence type="ECO:0000313" key="7">
    <source>
        <dbReference type="EMBL" id="PZE20003.1"/>
    </source>
</evidence>
<comment type="caution">
    <text evidence="7">The sequence shown here is derived from an EMBL/GenBank/DDBJ whole genome shotgun (WGS) entry which is preliminary data.</text>
</comment>
<proteinExistence type="predicted"/>
<organism evidence="7 8">
    <name type="scientific">Paenibacillus xerothermodurans</name>
    <dbReference type="NCBI Taxonomy" id="1977292"/>
    <lineage>
        <taxon>Bacteria</taxon>
        <taxon>Bacillati</taxon>
        <taxon>Bacillota</taxon>
        <taxon>Bacilli</taxon>
        <taxon>Bacillales</taxon>
        <taxon>Paenibacillaceae</taxon>
        <taxon>Paenibacillus</taxon>
    </lineage>
</organism>
<evidence type="ECO:0000256" key="6">
    <source>
        <dbReference type="SAM" id="SignalP"/>
    </source>
</evidence>
<dbReference type="SUPFAM" id="SSF53850">
    <property type="entry name" value="Periplasmic binding protein-like II"/>
    <property type="match status" value="1"/>
</dbReference>
<keyword evidence="5" id="KW-0449">Lipoprotein</keyword>
<dbReference type="OrthoDB" id="9768630at2"/>